<dbReference type="AlphaFoldDB" id="A0A183D0P6"/>
<reference evidence="3" key="1">
    <citation type="submission" date="2016-06" db="UniProtKB">
        <authorList>
            <consortium name="WormBaseParasite"/>
        </authorList>
    </citation>
    <scope>IDENTIFICATION</scope>
</reference>
<keyword evidence="1" id="KW-0880">Kelch repeat</keyword>
<dbReference type="Pfam" id="PF01344">
    <property type="entry name" value="Kelch_1"/>
    <property type="match status" value="1"/>
</dbReference>
<organism evidence="3">
    <name type="scientific">Gongylonema pulchrum</name>
    <dbReference type="NCBI Taxonomy" id="637853"/>
    <lineage>
        <taxon>Eukaryota</taxon>
        <taxon>Metazoa</taxon>
        <taxon>Ecdysozoa</taxon>
        <taxon>Nematoda</taxon>
        <taxon>Chromadorea</taxon>
        <taxon>Rhabditida</taxon>
        <taxon>Spirurina</taxon>
        <taxon>Spiruromorpha</taxon>
        <taxon>Spiruroidea</taxon>
        <taxon>Gongylonematidae</taxon>
        <taxon>Gongylonema</taxon>
    </lineage>
</organism>
<evidence type="ECO:0000313" key="3">
    <source>
        <dbReference type="WBParaSite" id="GPUH_0000229201-mRNA-1"/>
    </source>
</evidence>
<accession>A0A183D0P6</accession>
<name>A0A183D0P6_9BILA</name>
<sequence length="174" mass="19085">LHTGDFWIALTVFHGRLVAFSFQLSEAENVVKAQDAKVSPKSHSPQQHSIVGEQVEPRWVARFVCRLLPLLNSSRTPLAQMNSARCSVGAAFVDGKIIVCGKCSAHISEPFGNLWNNVQISGGYDRGKCLKSVEEYDLATGGWRRLPDMMHNRGRFDAAVVAGRVYAVAGAFLL</sequence>
<protein>
    <submittedName>
        <fullName evidence="3">F-box/kelch-repeat protein</fullName>
    </submittedName>
</protein>
<dbReference type="WBParaSite" id="GPUH_0000229201-mRNA-1">
    <property type="protein sequence ID" value="GPUH_0000229201-mRNA-1"/>
    <property type="gene ID" value="GPUH_0000229201"/>
</dbReference>
<dbReference type="Gene3D" id="2.120.10.80">
    <property type="entry name" value="Kelch-type beta propeller"/>
    <property type="match status" value="1"/>
</dbReference>
<proteinExistence type="predicted"/>
<evidence type="ECO:0000256" key="2">
    <source>
        <dbReference type="SAM" id="SignalP"/>
    </source>
</evidence>
<dbReference type="SUPFAM" id="SSF117281">
    <property type="entry name" value="Kelch motif"/>
    <property type="match status" value="1"/>
</dbReference>
<dbReference type="InterPro" id="IPR015915">
    <property type="entry name" value="Kelch-typ_b-propeller"/>
</dbReference>
<dbReference type="SMART" id="SM00612">
    <property type="entry name" value="Kelch"/>
    <property type="match status" value="1"/>
</dbReference>
<evidence type="ECO:0000256" key="1">
    <source>
        <dbReference type="ARBA" id="ARBA00022441"/>
    </source>
</evidence>
<dbReference type="InterPro" id="IPR006652">
    <property type="entry name" value="Kelch_1"/>
</dbReference>
<feature type="chain" id="PRO_5008148072" evidence="2">
    <location>
        <begin position="28"/>
        <end position="174"/>
    </location>
</feature>
<keyword evidence="2" id="KW-0732">Signal</keyword>
<feature type="signal peptide" evidence="2">
    <location>
        <begin position="1"/>
        <end position="27"/>
    </location>
</feature>